<keyword evidence="8" id="KW-0460">Magnesium</keyword>
<evidence type="ECO:0000256" key="8">
    <source>
        <dbReference type="ARBA" id="ARBA00022842"/>
    </source>
</evidence>
<gene>
    <name evidence="13" type="ORF">SEMRO_1906_G304620.1</name>
</gene>
<dbReference type="PROSITE" id="PS00627">
    <property type="entry name" value="GHMP_KINASES_ATP"/>
    <property type="match status" value="1"/>
</dbReference>
<dbReference type="Gene3D" id="3.30.230.10">
    <property type="match status" value="1"/>
</dbReference>
<evidence type="ECO:0000256" key="1">
    <source>
        <dbReference type="ARBA" id="ARBA00004229"/>
    </source>
</evidence>
<feature type="domain" description="Galactokinase N-terminal" evidence="12">
    <location>
        <begin position="36"/>
        <end position="73"/>
    </location>
</feature>
<dbReference type="GO" id="GO:0046872">
    <property type="term" value="F:metal ion binding"/>
    <property type="evidence" value="ECO:0007669"/>
    <property type="project" value="UniProtKB-KW"/>
</dbReference>
<dbReference type="Pfam" id="PF08544">
    <property type="entry name" value="GHMP_kinases_C"/>
    <property type="match status" value="1"/>
</dbReference>
<evidence type="ECO:0000256" key="3">
    <source>
        <dbReference type="ARBA" id="ARBA00022679"/>
    </source>
</evidence>
<evidence type="ECO:0000256" key="5">
    <source>
        <dbReference type="ARBA" id="ARBA00022741"/>
    </source>
</evidence>
<dbReference type="InterPro" id="IPR020568">
    <property type="entry name" value="Ribosomal_Su5_D2-typ_SF"/>
</dbReference>
<feature type="domain" description="GHMP kinase C-terminal" evidence="11">
    <location>
        <begin position="336"/>
        <end position="415"/>
    </location>
</feature>
<dbReference type="SUPFAM" id="SSF54211">
    <property type="entry name" value="Ribosomal protein S5 domain 2-like"/>
    <property type="match status" value="1"/>
</dbReference>
<dbReference type="FunFam" id="3.30.70.890:FF:000001">
    <property type="entry name" value="Galactokinase"/>
    <property type="match status" value="1"/>
</dbReference>
<dbReference type="InterPro" id="IPR036554">
    <property type="entry name" value="GHMP_kinase_C_sf"/>
</dbReference>
<keyword evidence="6" id="KW-0418">Kinase</keyword>
<keyword evidence="4" id="KW-0479">Metal-binding</keyword>
<dbReference type="GO" id="GO:0005524">
    <property type="term" value="F:ATP binding"/>
    <property type="evidence" value="ECO:0007669"/>
    <property type="project" value="UniProtKB-KW"/>
</dbReference>
<dbReference type="GO" id="GO:0004335">
    <property type="term" value="F:galactokinase activity"/>
    <property type="evidence" value="ECO:0007669"/>
    <property type="project" value="InterPro"/>
</dbReference>
<keyword evidence="5" id="KW-0547">Nucleotide-binding</keyword>
<accession>A0A9N8HVA1</accession>
<dbReference type="Proteomes" id="UP001153069">
    <property type="component" value="Unassembled WGS sequence"/>
</dbReference>
<dbReference type="Pfam" id="PF10509">
    <property type="entry name" value="GalKase_gal_bdg"/>
    <property type="match status" value="1"/>
</dbReference>
<dbReference type="InterPro" id="IPR019539">
    <property type="entry name" value="GalKase_N"/>
</dbReference>
<evidence type="ECO:0000259" key="11">
    <source>
        <dbReference type="Pfam" id="PF08544"/>
    </source>
</evidence>
<reference evidence="13" key="1">
    <citation type="submission" date="2020-06" db="EMBL/GenBank/DDBJ databases">
        <authorList>
            <consortium name="Plant Systems Biology data submission"/>
        </authorList>
    </citation>
    <scope>NUCLEOTIDE SEQUENCE</scope>
    <source>
        <strain evidence="13">D6</strain>
    </source>
</reference>
<evidence type="ECO:0000256" key="4">
    <source>
        <dbReference type="ARBA" id="ARBA00022723"/>
    </source>
</evidence>
<evidence type="ECO:0000256" key="9">
    <source>
        <dbReference type="ARBA" id="ARBA00023277"/>
    </source>
</evidence>
<dbReference type="GO" id="GO:0009507">
    <property type="term" value="C:chloroplast"/>
    <property type="evidence" value="ECO:0007669"/>
    <property type="project" value="UniProtKB-SubCell"/>
</dbReference>
<dbReference type="GO" id="GO:0006012">
    <property type="term" value="P:galactose metabolic process"/>
    <property type="evidence" value="ECO:0007669"/>
    <property type="project" value="InterPro"/>
</dbReference>
<name>A0A9N8HVA1_9STRA</name>
<comment type="caution">
    <text evidence="13">The sequence shown here is derived from an EMBL/GenBank/DDBJ whole genome shotgun (WGS) entry which is preliminary data.</text>
</comment>
<dbReference type="PRINTS" id="PR00959">
    <property type="entry name" value="MEVGALKINASE"/>
</dbReference>
<sequence>MELSSVSLSPSMQGLVDTSKKIYHDKLHDVKSKDAKQAWVVTAPGRVNLIGEHTDYTQGFVFPLAIEYSTVVYGTGSLVINKNAEEVSKANLKFASATNPDKVEQVSIDVNTQPPKEAGSWTWYVAGTVAQYLMKDLPKQGAVLDATFAIAGNVPLGSGLSSSASLEVAVAQFIECILGPEHAFSSEPPGALPAKIRAIRCQKAENEWCQSPCGIMDQYCSSAASSTQKGTLLCIDCRTNDFEVVQMKQDPDNPVALIVANSAVTHSIGGGEYPIRVQQCKEATQILQKVHGDRIQTLRDATVEDVLKCQKQMDDVIYRRARHVVTENARVIATKTALEEGDWKIVGQQMNLSHLSMQKDYETSCEEVDILVDLAQKYKGVYGSRLTGGGFGGCCVTLVAKENAKGLMEHLQKEYQAKVGKDCTPFETTPAPGARVLAIDTF</sequence>
<dbReference type="Gene3D" id="3.30.70.890">
    <property type="entry name" value="GHMP kinase, C-terminal domain"/>
    <property type="match status" value="1"/>
</dbReference>
<keyword evidence="9" id="KW-0119">Carbohydrate metabolism</keyword>
<dbReference type="InterPro" id="IPR013750">
    <property type="entry name" value="GHMP_kinase_C_dom"/>
</dbReference>
<dbReference type="InterPro" id="IPR006203">
    <property type="entry name" value="GHMP_knse_ATP-bd_CS"/>
</dbReference>
<dbReference type="SUPFAM" id="SSF55060">
    <property type="entry name" value="GHMP Kinase, C-terminal domain"/>
    <property type="match status" value="1"/>
</dbReference>
<dbReference type="PROSITE" id="PS00106">
    <property type="entry name" value="GALACTOKINASE"/>
    <property type="match status" value="1"/>
</dbReference>
<dbReference type="InterPro" id="IPR019741">
    <property type="entry name" value="Galactokinase_CS"/>
</dbReference>
<dbReference type="OrthoDB" id="275179at2759"/>
<comment type="similarity">
    <text evidence="2">Belongs to the GHMP kinase family. GalK subfamily.</text>
</comment>
<dbReference type="EMBL" id="CAICTM010001904">
    <property type="protein sequence ID" value="CAB9526887.1"/>
    <property type="molecule type" value="Genomic_DNA"/>
</dbReference>
<evidence type="ECO:0000256" key="6">
    <source>
        <dbReference type="ARBA" id="ARBA00022777"/>
    </source>
</evidence>
<dbReference type="PANTHER" id="PTHR10457:SF7">
    <property type="entry name" value="GALACTOKINASE-RELATED"/>
    <property type="match status" value="1"/>
</dbReference>
<evidence type="ECO:0000313" key="14">
    <source>
        <dbReference type="Proteomes" id="UP001153069"/>
    </source>
</evidence>
<evidence type="ECO:0000256" key="2">
    <source>
        <dbReference type="ARBA" id="ARBA00006566"/>
    </source>
</evidence>
<dbReference type="InterPro" id="IPR000705">
    <property type="entry name" value="Galactokinase"/>
</dbReference>
<evidence type="ECO:0000256" key="7">
    <source>
        <dbReference type="ARBA" id="ARBA00022840"/>
    </source>
</evidence>
<dbReference type="Pfam" id="PF00288">
    <property type="entry name" value="GHMP_kinases_N"/>
    <property type="match status" value="1"/>
</dbReference>
<evidence type="ECO:0000259" key="12">
    <source>
        <dbReference type="Pfam" id="PF10509"/>
    </source>
</evidence>
<dbReference type="PANTHER" id="PTHR10457">
    <property type="entry name" value="MEVALONATE KINASE/GALACTOKINASE"/>
    <property type="match status" value="1"/>
</dbReference>
<feature type="domain" description="GHMP kinase N-terminal" evidence="10">
    <location>
        <begin position="129"/>
        <end position="221"/>
    </location>
</feature>
<dbReference type="PRINTS" id="PR00473">
    <property type="entry name" value="GALCTOKINASE"/>
</dbReference>
<comment type="subcellular location">
    <subcellularLocation>
        <location evidence="1">Plastid</location>
        <location evidence="1">Chloroplast</location>
    </subcellularLocation>
</comment>
<keyword evidence="7" id="KW-0067">ATP-binding</keyword>
<dbReference type="PIRSF" id="PIRSF000530">
    <property type="entry name" value="Galactokinase"/>
    <property type="match status" value="1"/>
</dbReference>
<organism evidence="13 14">
    <name type="scientific">Seminavis robusta</name>
    <dbReference type="NCBI Taxonomy" id="568900"/>
    <lineage>
        <taxon>Eukaryota</taxon>
        <taxon>Sar</taxon>
        <taxon>Stramenopiles</taxon>
        <taxon>Ochrophyta</taxon>
        <taxon>Bacillariophyta</taxon>
        <taxon>Bacillariophyceae</taxon>
        <taxon>Bacillariophycidae</taxon>
        <taxon>Naviculales</taxon>
        <taxon>Naviculaceae</taxon>
        <taxon>Seminavis</taxon>
    </lineage>
</organism>
<dbReference type="InterPro" id="IPR014721">
    <property type="entry name" value="Ribsml_uS5_D2-typ_fold_subgr"/>
</dbReference>
<dbReference type="GO" id="GO:0005829">
    <property type="term" value="C:cytosol"/>
    <property type="evidence" value="ECO:0007669"/>
    <property type="project" value="TreeGrafter"/>
</dbReference>
<dbReference type="AlphaFoldDB" id="A0A9N8HVA1"/>
<evidence type="ECO:0000259" key="10">
    <source>
        <dbReference type="Pfam" id="PF00288"/>
    </source>
</evidence>
<proteinExistence type="inferred from homology"/>
<dbReference type="InterPro" id="IPR006204">
    <property type="entry name" value="GHMP_kinase_N_dom"/>
</dbReference>
<keyword evidence="14" id="KW-1185">Reference proteome</keyword>
<evidence type="ECO:0000313" key="13">
    <source>
        <dbReference type="EMBL" id="CAB9526887.1"/>
    </source>
</evidence>
<dbReference type="InterPro" id="IPR006206">
    <property type="entry name" value="Mevalonate/galactokinase"/>
</dbReference>
<dbReference type="NCBIfam" id="TIGR00131">
    <property type="entry name" value="gal_kin"/>
    <property type="match status" value="1"/>
</dbReference>
<keyword evidence="3" id="KW-0808">Transferase</keyword>
<protein>
    <submittedName>
        <fullName evidence="13">Galactokinase</fullName>
    </submittedName>
</protein>